<evidence type="ECO:0000256" key="8">
    <source>
        <dbReference type="ARBA" id="ARBA00022741"/>
    </source>
</evidence>
<evidence type="ECO:0000256" key="9">
    <source>
        <dbReference type="ARBA" id="ARBA00022840"/>
    </source>
</evidence>
<evidence type="ECO:0000256" key="5">
    <source>
        <dbReference type="ARBA" id="ARBA00018753"/>
    </source>
</evidence>
<dbReference type="NCBIfam" id="TIGR00398">
    <property type="entry name" value="metG"/>
    <property type="match status" value="1"/>
</dbReference>
<dbReference type="CDD" id="cd07957">
    <property type="entry name" value="Anticodon_Ia_Met"/>
    <property type="match status" value="1"/>
</dbReference>
<dbReference type="InterPro" id="IPR041872">
    <property type="entry name" value="Anticodon_Met"/>
</dbReference>
<dbReference type="InterPro" id="IPR014758">
    <property type="entry name" value="Met-tRNA_synth"/>
</dbReference>
<feature type="domain" description="Methionyl/Leucyl tRNA synthetase" evidence="15">
    <location>
        <begin position="6"/>
        <end position="395"/>
    </location>
</feature>
<comment type="similarity">
    <text evidence="3">Belongs to the class-I aminoacyl-tRNA synthetase family. MetG type 1 subfamily.</text>
</comment>
<evidence type="ECO:0000313" key="18">
    <source>
        <dbReference type="Proteomes" id="UP000321722"/>
    </source>
</evidence>
<keyword evidence="8 14" id="KW-0547">Nucleotide-binding</keyword>
<keyword evidence="11 14" id="KW-0030">Aminoacyl-tRNA synthetase</keyword>
<comment type="caution">
    <text evidence="17">The sequence shown here is derived from an EMBL/GenBank/DDBJ whole genome shotgun (WGS) entry which is preliminary data.</text>
</comment>
<protein>
    <recommendedName>
        <fullName evidence="5">Methionine--tRNA ligase</fullName>
        <ecNumber evidence="4">6.1.1.10</ecNumber>
    </recommendedName>
    <alternativeName>
        <fullName evidence="12">Methionyl-tRNA synthetase</fullName>
    </alternativeName>
</protein>
<dbReference type="PANTHER" id="PTHR45765">
    <property type="entry name" value="METHIONINE--TRNA LIGASE"/>
    <property type="match status" value="1"/>
</dbReference>
<dbReference type="RefSeq" id="WP_057827259.1">
    <property type="nucleotide sequence ID" value="NZ_BAAACL010000012.1"/>
</dbReference>
<comment type="catalytic activity">
    <reaction evidence="13">
        <text>tRNA(Met) + L-methionine + ATP = L-methionyl-tRNA(Met) + AMP + diphosphate</text>
        <dbReference type="Rhea" id="RHEA:13481"/>
        <dbReference type="Rhea" id="RHEA-COMP:9667"/>
        <dbReference type="Rhea" id="RHEA-COMP:9698"/>
        <dbReference type="ChEBI" id="CHEBI:30616"/>
        <dbReference type="ChEBI" id="CHEBI:33019"/>
        <dbReference type="ChEBI" id="CHEBI:57844"/>
        <dbReference type="ChEBI" id="CHEBI:78442"/>
        <dbReference type="ChEBI" id="CHEBI:78530"/>
        <dbReference type="ChEBI" id="CHEBI:456215"/>
        <dbReference type="EC" id="6.1.1.10"/>
    </reaction>
</comment>
<evidence type="ECO:0000256" key="4">
    <source>
        <dbReference type="ARBA" id="ARBA00012838"/>
    </source>
</evidence>
<gene>
    <name evidence="17" type="primary">metG2</name>
    <name evidence="17" type="ORF">LAV01_12850</name>
</gene>
<dbReference type="CDD" id="cd00814">
    <property type="entry name" value="MetRS_core"/>
    <property type="match status" value="1"/>
</dbReference>
<dbReference type="AlphaFoldDB" id="A0A510WTA7"/>
<dbReference type="InterPro" id="IPR015413">
    <property type="entry name" value="Methionyl/Leucyl_tRNA_Synth"/>
</dbReference>
<evidence type="ECO:0000256" key="1">
    <source>
        <dbReference type="ARBA" id="ARBA00003314"/>
    </source>
</evidence>
<keyword evidence="9 14" id="KW-0067">ATP-binding</keyword>
<dbReference type="GeneID" id="29934128"/>
<evidence type="ECO:0000259" key="16">
    <source>
        <dbReference type="Pfam" id="PF19303"/>
    </source>
</evidence>
<sequence>MKKNIFIGGAWPYANNTLHVGHLASLLPGDVIARFFRQSGNNVIYVSGTDCHGTPITVRAQKAGVAPKDIATEYDSEFRNLFNKLNFSYDDYSNTMRPYHLKRVQEMFKRIYHNGYLYPKKELQDYCPIDNKFLADREIEGHCPYCGGFARGDQCEECLHTLNPSQLKDKVCKICGKSALEQRENEQLVFKLSAFQKSLDDWLKQKSDDWRTNAVNETQKYLKDGLKDRDATRDIAWGVPVDIEGFKDKKVYVWFEAVLGYITAGEQACQKNGLNFDDFVKNDNCKIYLVHGKDNIPFHTVIYPALLLSLKENYRLPDEIISSEYVNVNGEKMSKSKGNFVSVKELLEKYPVDLIRFYFSVKGPEKRDMNFIEQDLIHFNNKVLVGGLGNFINRNLSFLNKKCDGKVPRKLISDQLQQKVQSAYVEIGNLLKKGAVKEAAKKIIDMIAFSNKYYDEHTPWILFKEDRDKFYQVSFECIYLIINLANLLAPFIPETSNRIFEMLNFQPNGWKEQDMGGNVELDDVNLLFNRI</sequence>
<dbReference type="SUPFAM" id="SSF47323">
    <property type="entry name" value="Anticodon-binding domain of a subclass of class I aminoacyl-tRNA synthetases"/>
    <property type="match status" value="1"/>
</dbReference>
<keyword evidence="10 14" id="KW-0648">Protein biosynthesis</keyword>
<evidence type="ECO:0000256" key="14">
    <source>
        <dbReference type="RuleBase" id="RU363039"/>
    </source>
</evidence>
<dbReference type="InterPro" id="IPR033911">
    <property type="entry name" value="MetRS_core"/>
</dbReference>
<dbReference type="GO" id="GO:0006431">
    <property type="term" value="P:methionyl-tRNA aminoacylation"/>
    <property type="evidence" value="ECO:0007669"/>
    <property type="project" value="InterPro"/>
</dbReference>
<feature type="domain" description="Methionyl-tRNA synthetase anticodon-binding" evidence="16">
    <location>
        <begin position="415"/>
        <end position="514"/>
    </location>
</feature>
<evidence type="ECO:0000256" key="7">
    <source>
        <dbReference type="ARBA" id="ARBA00022598"/>
    </source>
</evidence>
<evidence type="ECO:0000256" key="13">
    <source>
        <dbReference type="ARBA" id="ARBA00047364"/>
    </source>
</evidence>
<dbReference type="InterPro" id="IPR001412">
    <property type="entry name" value="aa-tRNA-synth_I_CS"/>
</dbReference>
<dbReference type="SUPFAM" id="SSF52374">
    <property type="entry name" value="Nucleotidylyl transferase"/>
    <property type="match status" value="1"/>
</dbReference>
<dbReference type="SUPFAM" id="SSF57770">
    <property type="entry name" value="Methionyl-tRNA synthetase (MetRS), Zn-domain"/>
    <property type="match status" value="1"/>
</dbReference>
<evidence type="ECO:0000256" key="11">
    <source>
        <dbReference type="ARBA" id="ARBA00023146"/>
    </source>
</evidence>
<dbReference type="EC" id="6.1.1.10" evidence="4"/>
<evidence type="ECO:0000256" key="12">
    <source>
        <dbReference type="ARBA" id="ARBA00030904"/>
    </source>
</evidence>
<dbReference type="Gene3D" id="3.40.50.620">
    <property type="entry name" value="HUPs"/>
    <property type="match status" value="1"/>
</dbReference>
<dbReference type="InterPro" id="IPR009080">
    <property type="entry name" value="tRNAsynth_Ia_anticodon-bd"/>
</dbReference>
<evidence type="ECO:0000256" key="3">
    <source>
        <dbReference type="ARBA" id="ARBA00008258"/>
    </source>
</evidence>
<dbReference type="Gene3D" id="2.20.28.20">
    <property type="entry name" value="Methionyl-tRNA synthetase, Zn-domain"/>
    <property type="match status" value="1"/>
</dbReference>
<reference evidence="17 18" key="1">
    <citation type="submission" date="2019-07" db="EMBL/GenBank/DDBJ databases">
        <title>Whole genome shotgun sequence of Lactobacillus aviarius subsp. aviarius NBRC 102162.</title>
        <authorList>
            <person name="Hosoyama A."/>
            <person name="Uohara A."/>
            <person name="Ohji S."/>
            <person name="Ichikawa N."/>
        </authorList>
    </citation>
    <scope>NUCLEOTIDE SEQUENCE [LARGE SCALE GENOMIC DNA]</scope>
    <source>
        <strain evidence="17 18">NBRC 102162</strain>
    </source>
</reference>
<dbReference type="InterPro" id="IPR014729">
    <property type="entry name" value="Rossmann-like_a/b/a_fold"/>
</dbReference>
<dbReference type="PRINTS" id="PR01041">
    <property type="entry name" value="TRNASYNTHMET"/>
</dbReference>
<evidence type="ECO:0000256" key="2">
    <source>
        <dbReference type="ARBA" id="ARBA00004496"/>
    </source>
</evidence>
<evidence type="ECO:0000259" key="15">
    <source>
        <dbReference type="Pfam" id="PF09334"/>
    </source>
</evidence>
<proteinExistence type="inferred from homology"/>
<keyword evidence="18" id="KW-1185">Reference proteome</keyword>
<evidence type="ECO:0000256" key="10">
    <source>
        <dbReference type="ARBA" id="ARBA00022917"/>
    </source>
</evidence>
<dbReference type="GO" id="GO:0005524">
    <property type="term" value="F:ATP binding"/>
    <property type="evidence" value="ECO:0007669"/>
    <property type="project" value="UniProtKB-KW"/>
</dbReference>
<keyword evidence="6" id="KW-0963">Cytoplasm</keyword>
<evidence type="ECO:0000256" key="6">
    <source>
        <dbReference type="ARBA" id="ARBA00022490"/>
    </source>
</evidence>
<dbReference type="PROSITE" id="PS00178">
    <property type="entry name" value="AA_TRNA_LIGASE_I"/>
    <property type="match status" value="1"/>
</dbReference>
<dbReference type="EMBL" id="BJUI01000023">
    <property type="protein sequence ID" value="GEK42453.1"/>
    <property type="molecule type" value="Genomic_DNA"/>
</dbReference>
<name>A0A510WTA7_9LACO</name>
<dbReference type="Proteomes" id="UP000321722">
    <property type="component" value="Unassembled WGS sequence"/>
</dbReference>
<dbReference type="InterPro" id="IPR023458">
    <property type="entry name" value="Met-tRNA_ligase_1"/>
</dbReference>
<evidence type="ECO:0000313" key="17">
    <source>
        <dbReference type="EMBL" id="GEK42453.1"/>
    </source>
</evidence>
<dbReference type="GO" id="GO:0004825">
    <property type="term" value="F:methionine-tRNA ligase activity"/>
    <property type="evidence" value="ECO:0007669"/>
    <property type="project" value="UniProtKB-EC"/>
</dbReference>
<accession>A0A510WTA7</accession>
<dbReference type="Gene3D" id="1.10.730.10">
    <property type="entry name" value="Isoleucyl-tRNA Synthetase, Domain 1"/>
    <property type="match status" value="1"/>
</dbReference>
<organism evidence="17 18">
    <name type="scientific">Ligilactobacillus aviarius</name>
    <dbReference type="NCBI Taxonomy" id="1606"/>
    <lineage>
        <taxon>Bacteria</taxon>
        <taxon>Bacillati</taxon>
        <taxon>Bacillota</taxon>
        <taxon>Bacilli</taxon>
        <taxon>Lactobacillales</taxon>
        <taxon>Lactobacillaceae</taxon>
        <taxon>Ligilactobacillus</taxon>
    </lineage>
</organism>
<dbReference type="InterPro" id="IPR029038">
    <property type="entry name" value="MetRS_Zn"/>
</dbReference>
<comment type="subcellular location">
    <subcellularLocation>
        <location evidence="2">Cytoplasm</location>
    </subcellularLocation>
</comment>
<dbReference type="Pfam" id="PF19303">
    <property type="entry name" value="Anticodon_3"/>
    <property type="match status" value="1"/>
</dbReference>
<dbReference type="Pfam" id="PF09334">
    <property type="entry name" value="tRNA-synt_1g"/>
    <property type="match status" value="1"/>
</dbReference>
<dbReference type="PANTHER" id="PTHR45765:SF1">
    <property type="entry name" value="METHIONINE--TRNA LIGASE, CYTOPLASMIC"/>
    <property type="match status" value="1"/>
</dbReference>
<dbReference type="GO" id="GO:0005829">
    <property type="term" value="C:cytosol"/>
    <property type="evidence" value="ECO:0007669"/>
    <property type="project" value="TreeGrafter"/>
</dbReference>
<comment type="function">
    <text evidence="1">Is required not only for elongation of protein synthesis but also for the initiation of all mRNA translation through initiator tRNA(fMet) aminoacylation.</text>
</comment>
<keyword evidence="7 14" id="KW-0436">Ligase</keyword>